<dbReference type="EMBL" id="DSOK01000267">
    <property type="protein sequence ID" value="HEN15681.1"/>
    <property type="molecule type" value="Genomic_DNA"/>
</dbReference>
<reference evidence="2" key="1">
    <citation type="journal article" date="2020" name="mSystems">
        <title>Genome- and Community-Level Interaction Insights into Carbon Utilization and Element Cycling Functions of Hydrothermarchaeota in Hydrothermal Sediment.</title>
        <authorList>
            <person name="Zhou Z."/>
            <person name="Liu Y."/>
            <person name="Xu W."/>
            <person name="Pan J."/>
            <person name="Luo Z.H."/>
            <person name="Li M."/>
        </authorList>
    </citation>
    <scope>NUCLEOTIDE SEQUENCE [LARGE SCALE GENOMIC DNA]</scope>
    <source>
        <strain evidence="2">SpSt-339</strain>
    </source>
</reference>
<accession>A0A7C2K172</accession>
<proteinExistence type="predicted"/>
<gene>
    <name evidence="2" type="ORF">ENQ76_09475</name>
</gene>
<evidence type="ECO:0008006" key="3">
    <source>
        <dbReference type="Google" id="ProtNLM"/>
    </source>
</evidence>
<evidence type="ECO:0000256" key="1">
    <source>
        <dbReference type="SAM" id="MobiDB-lite"/>
    </source>
</evidence>
<feature type="region of interest" description="Disordered" evidence="1">
    <location>
        <begin position="295"/>
        <end position="317"/>
    </location>
</feature>
<dbReference type="Gene3D" id="2.50.20.10">
    <property type="entry name" value="Lipoprotein localisation LolA/LolB/LppX"/>
    <property type="match status" value="1"/>
</dbReference>
<sequence>MLDFVDWRSNTRKRGIAGETGFAPPRSLVPLLAYGLWLLAVAQTAGAQDSSPLPNAAELLAAAQQRLIGHNQIRADLQEIVSIKEPAFRMTGSYVSAGLKLRLKFTVKLPGNVQGSLLEVCDGERLWSVTELPGATRVTRRDVRQILSALEQAKTHPERAATVDLALGGLPALLTSLTQSMQFQSVKEDTLAEHKVWAVSGKWRSEVVKQLTGGEEEGALPAHIPDAVRVYLAQDTLFPERIVYFKQQGDSGGYRPLLDLRLTNIVLDGPVNPREFEFAPPENVEPEDVTRQFLDQLFPPPSKEAAQPSATESPAKP</sequence>
<protein>
    <recommendedName>
        <fullName evidence="3">Outer membrane lipoprotein carrier protein LolA</fullName>
    </recommendedName>
</protein>
<comment type="caution">
    <text evidence="2">The sequence shown here is derived from an EMBL/GenBank/DDBJ whole genome shotgun (WGS) entry which is preliminary data.</text>
</comment>
<evidence type="ECO:0000313" key="2">
    <source>
        <dbReference type="EMBL" id="HEN15681.1"/>
    </source>
</evidence>
<dbReference type="AlphaFoldDB" id="A0A7C2K172"/>
<feature type="compositionally biased region" description="Polar residues" evidence="1">
    <location>
        <begin position="308"/>
        <end position="317"/>
    </location>
</feature>
<organism evidence="2">
    <name type="scientific">Schlesneria paludicola</name>
    <dbReference type="NCBI Taxonomy" id="360056"/>
    <lineage>
        <taxon>Bacteria</taxon>
        <taxon>Pseudomonadati</taxon>
        <taxon>Planctomycetota</taxon>
        <taxon>Planctomycetia</taxon>
        <taxon>Planctomycetales</taxon>
        <taxon>Planctomycetaceae</taxon>
        <taxon>Schlesneria</taxon>
    </lineage>
</organism>
<name>A0A7C2K172_9PLAN</name>